<comment type="caution">
    <text evidence="3">The sequence shown here is derived from an EMBL/GenBank/DDBJ whole genome shotgun (WGS) entry which is preliminary data.</text>
</comment>
<dbReference type="Gene3D" id="3.40.50.720">
    <property type="entry name" value="NAD(P)-binding Rossmann-like Domain"/>
    <property type="match status" value="1"/>
</dbReference>
<keyword evidence="2" id="KW-0560">Oxidoreductase</keyword>
<protein>
    <recommendedName>
        <fullName evidence="5">Ketoreductase (KR) domain-containing protein</fullName>
    </recommendedName>
</protein>
<dbReference type="InterPro" id="IPR036291">
    <property type="entry name" value="NAD(P)-bd_dom_sf"/>
</dbReference>
<name>A0ABR4JRH0_9EURO</name>
<proteinExistence type="inferred from homology"/>
<evidence type="ECO:0000256" key="2">
    <source>
        <dbReference type="ARBA" id="ARBA00023002"/>
    </source>
</evidence>
<evidence type="ECO:0000313" key="4">
    <source>
        <dbReference type="Proteomes" id="UP001610444"/>
    </source>
</evidence>
<dbReference type="Proteomes" id="UP001610444">
    <property type="component" value="Unassembled WGS sequence"/>
</dbReference>
<accession>A0ABR4JRH0</accession>
<evidence type="ECO:0008006" key="5">
    <source>
        <dbReference type="Google" id="ProtNLM"/>
    </source>
</evidence>
<dbReference type="Pfam" id="PF00106">
    <property type="entry name" value="adh_short"/>
    <property type="match status" value="1"/>
</dbReference>
<reference evidence="3 4" key="1">
    <citation type="submission" date="2024-07" db="EMBL/GenBank/DDBJ databases">
        <title>Section-level genome sequencing and comparative genomics of Aspergillus sections Usti and Cavernicolus.</title>
        <authorList>
            <consortium name="Lawrence Berkeley National Laboratory"/>
            <person name="Nybo J.L."/>
            <person name="Vesth T.C."/>
            <person name="Theobald S."/>
            <person name="Frisvad J.C."/>
            <person name="Larsen T.O."/>
            <person name="Kjaerboelling I."/>
            <person name="Rothschild-Mancinelli K."/>
            <person name="Lyhne E.K."/>
            <person name="Kogle M.E."/>
            <person name="Barry K."/>
            <person name="Clum A."/>
            <person name="Na H."/>
            <person name="Ledsgaard L."/>
            <person name="Lin J."/>
            <person name="Lipzen A."/>
            <person name="Kuo A."/>
            <person name="Riley R."/>
            <person name="Mondo S."/>
            <person name="LaButti K."/>
            <person name="Haridas S."/>
            <person name="Pangalinan J."/>
            <person name="Salamov A.A."/>
            <person name="Simmons B.A."/>
            <person name="Magnuson J.K."/>
            <person name="Chen J."/>
            <person name="Drula E."/>
            <person name="Henrissat B."/>
            <person name="Wiebenga A."/>
            <person name="Lubbers R.J."/>
            <person name="Gomes A.C."/>
            <person name="Macurrencykelacurrency M.R."/>
            <person name="Stajich J."/>
            <person name="Grigoriev I.V."/>
            <person name="Mortensen U.H."/>
            <person name="De vries R.P."/>
            <person name="Baker S.E."/>
            <person name="Andersen M.R."/>
        </authorList>
    </citation>
    <scope>NUCLEOTIDE SEQUENCE [LARGE SCALE GENOMIC DNA]</scope>
    <source>
        <strain evidence="3 4">CBS 756.74</strain>
    </source>
</reference>
<dbReference type="EMBL" id="JBFXLR010000050">
    <property type="protein sequence ID" value="KAL2842619.1"/>
    <property type="molecule type" value="Genomic_DNA"/>
</dbReference>
<evidence type="ECO:0000256" key="1">
    <source>
        <dbReference type="ARBA" id="ARBA00006484"/>
    </source>
</evidence>
<dbReference type="InterPro" id="IPR002347">
    <property type="entry name" value="SDR_fam"/>
</dbReference>
<dbReference type="SUPFAM" id="SSF51735">
    <property type="entry name" value="NAD(P)-binding Rossmann-fold domains"/>
    <property type="match status" value="1"/>
</dbReference>
<evidence type="ECO:0000313" key="3">
    <source>
        <dbReference type="EMBL" id="KAL2842619.1"/>
    </source>
</evidence>
<organism evidence="3 4">
    <name type="scientific">Aspergillus pseudodeflectus</name>
    <dbReference type="NCBI Taxonomy" id="176178"/>
    <lineage>
        <taxon>Eukaryota</taxon>
        <taxon>Fungi</taxon>
        <taxon>Dikarya</taxon>
        <taxon>Ascomycota</taxon>
        <taxon>Pezizomycotina</taxon>
        <taxon>Eurotiomycetes</taxon>
        <taxon>Eurotiomycetidae</taxon>
        <taxon>Eurotiales</taxon>
        <taxon>Aspergillaceae</taxon>
        <taxon>Aspergillus</taxon>
        <taxon>Aspergillus subgen. Nidulantes</taxon>
    </lineage>
</organism>
<keyword evidence="4" id="KW-1185">Reference proteome</keyword>
<dbReference type="PANTHER" id="PTHR43157:SF31">
    <property type="entry name" value="PHOSPHATIDYLINOSITOL-GLYCAN BIOSYNTHESIS CLASS F PROTEIN"/>
    <property type="match status" value="1"/>
</dbReference>
<sequence length="111" mass="12096">MVTGLSTGIGLETARQLLELGLSNLIHAVRDTRKGEAAQDSFVQSQYRSQNASPSTCEIGIWNLGLAVITFIQQLAGRAMKLDRLDVVILNAGMFKVCVIFHPDTGYEDSI</sequence>
<dbReference type="RefSeq" id="XP_070895185.1">
    <property type="nucleotide sequence ID" value="XM_071046693.1"/>
</dbReference>
<gene>
    <name evidence="3" type="ORF">BJX68DRAFT_270554</name>
</gene>
<dbReference type="PANTHER" id="PTHR43157">
    <property type="entry name" value="PHOSPHATIDYLINOSITOL-GLYCAN BIOSYNTHESIS CLASS F PROTEIN-RELATED"/>
    <property type="match status" value="1"/>
</dbReference>
<comment type="similarity">
    <text evidence="1">Belongs to the short-chain dehydrogenases/reductases (SDR) family.</text>
</comment>
<dbReference type="GeneID" id="98161857"/>